<feature type="domain" description="BIG2" evidence="3">
    <location>
        <begin position="23"/>
        <end position="104"/>
    </location>
</feature>
<name>B9XH68_PEDPL</name>
<dbReference type="Gene3D" id="2.60.40.1080">
    <property type="match status" value="2"/>
</dbReference>
<dbReference type="EMBL" id="ABOX02000014">
    <property type="protein sequence ID" value="EEF60703.1"/>
    <property type="molecule type" value="Genomic_DNA"/>
</dbReference>
<dbReference type="InterPro" id="IPR011444">
    <property type="entry name" value="DUF1549"/>
</dbReference>
<gene>
    <name evidence="4" type="ORF">Cflav_PD3561</name>
</gene>
<keyword evidence="2" id="KW-0732">Signal</keyword>
<organism evidence="4 5">
    <name type="scientific">Pedosphaera parvula (strain Ellin514)</name>
    <dbReference type="NCBI Taxonomy" id="320771"/>
    <lineage>
        <taxon>Bacteria</taxon>
        <taxon>Pseudomonadati</taxon>
        <taxon>Verrucomicrobiota</taxon>
        <taxon>Pedosphaerae</taxon>
        <taxon>Pedosphaerales</taxon>
        <taxon>Pedosphaeraceae</taxon>
        <taxon>Pedosphaera</taxon>
    </lineage>
</organism>
<evidence type="ECO:0000256" key="2">
    <source>
        <dbReference type="SAM" id="SignalP"/>
    </source>
</evidence>
<dbReference type="InterPro" id="IPR022655">
    <property type="entry name" value="DUF1553"/>
</dbReference>
<dbReference type="InterPro" id="IPR003343">
    <property type="entry name" value="Big_2"/>
</dbReference>
<dbReference type="Pfam" id="PF22359">
    <property type="entry name" value="Big-like"/>
    <property type="match status" value="1"/>
</dbReference>
<dbReference type="Pfam" id="PF07587">
    <property type="entry name" value="PSD1"/>
    <property type="match status" value="1"/>
</dbReference>
<feature type="chain" id="PRO_5002894381" description="BIG2 domain-containing protein" evidence="2">
    <location>
        <begin position="24"/>
        <end position="810"/>
    </location>
</feature>
<dbReference type="AlphaFoldDB" id="B9XH68"/>
<dbReference type="Pfam" id="PF07583">
    <property type="entry name" value="PSCyt2"/>
    <property type="match status" value="1"/>
</dbReference>
<sequence precursor="true">MFSKSIHALACCLGVLISQQVHAADSIAILPSKFQLSGSAAHQQLIVENFKDNQFVGQFTNAITFTSSDPHILKIQDGIALPLKNGTVTIQARVGKQTAKADVTVTNMDKPFEWSFRNHVQPVLAKAGCSAGACHGAAAGQNGFKLSLRGYDNEGDYLTLTRRAIGRRIVPSDPGRSLILLKPTGTVPHKGGKRFEVDSIDYKILADWIASGTPGPKENEPRIERIEFLPEHFIATPGATQQLNVLAHFSDGHTEDVTHWVKYTSANGSVAQVDDNGLVKTIGFGEGAITGWYLSRIAVSTATVPYTNKVEKNLFTKAKKRNFIDQMVMAKLQSLNLPPSPKSTDSEFIRRAFIDTIGILPTEKETRDFLTNKDSKKRDKLIETLLNRSEFVDYWSYKWSDLLLVQSKKLKPAAMWSYYNWIHNNVAANTPWDKMVRDLITSRGSTLQNGAGNFYVLHDDPRLMAETASQAFLGMSIGCAKCHNHPMEKWTNDQYYKMANLFARVRTKNGPVEGENIVFAASTGDLIQPLTGKPQPPEPLDGTPMSLESTEDRRNHFADWLVSRDNPYFTRAIVNRIWKNYFGVGLVENVDDLRVTNPASNEKLFSATANYLADQKFDLKALMRTILQSETYQRTSTPLKENEDDSRFYSHYYPRRLMAEVLLDTLSEATATSGDFKGYPKGWRAIQLPDSNVDSYFLKSFGRPDREKTCECERTAEPNVTQILHIANGTTLNKKLEAKENIIAKWMADKIPADKIIEDAYLTSLSRFPTATEKQKMVATIDQAGEKDKRAALEDIYWALLSSKEFLFNH</sequence>
<reference evidence="4 5" key="1">
    <citation type="journal article" date="2011" name="J. Bacteriol.">
        <title>Genome sequence of 'Pedosphaera parvula' Ellin514, an aerobic Verrucomicrobial isolate from pasture soil.</title>
        <authorList>
            <person name="Kant R."/>
            <person name="van Passel M.W."/>
            <person name="Sangwan P."/>
            <person name="Palva A."/>
            <person name="Lucas S."/>
            <person name="Copeland A."/>
            <person name="Lapidus A."/>
            <person name="Glavina Del Rio T."/>
            <person name="Dalin E."/>
            <person name="Tice H."/>
            <person name="Bruce D."/>
            <person name="Goodwin L."/>
            <person name="Pitluck S."/>
            <person name="Chertkov O."/>
            <person name="Larimer F.W."/>
            <person name="Land M.L."/>
            <person name="Hauser L."/>
            <person name="Brettin T.S."/>
            <person name="Detter J.C."/>
            <person name="Han S."/>
            <person name="de Vos W.M."/>
            <person name="Janssen P.H."/>
            <person name="Smidt H."/>
        </authorList>
    </citation>
    <scope>NUCLEOTIDE SEQUENCE [LARGE SCALE GENOMIC DNA]</scope>
    <source>
        <strain evidence="4 5">Ellin514</strain>
    </source>
</reference>
<dbReference type="RefSeq" id="WP_007415164.1">
    <property type="nucleotide sequence ID" value="NZ_ABOX02000014.1"/>
</dbReference>
<proteinExistence type="predicted"/>
<dbReference type="SUPFAM" id="SSF49373">
    <property type="entry name" value="Invasin/intimin cell-adhesion fragments"/>
    <property type="match status" value="2"/>
</dbReference>
<evidence type="ECO:0000313" key="5">
    <source>
        <dbReference type="Proteomes" id="UP000003688"/>
    </source>
</evidence>
<comment type="caution">
    <text evidence="4">The sequence shown here is derived from an EMBL/GenBank/DDBJ whole genome shotgun (WGS) entry which is preliminary data.</text>
</comment>
<dbReference type="Proteomes" id="UP000003688">
    <property type="component" value="Unassembled WGS sequence"/>
</dbReference>
<evidence type="ECO:0000313" key="4">
    <source>
        <dbReference type="EMBL" id="EEF60703.1"/>
    </source>
</evidence>
<feature type="domain" description="BIG2" evidence="3">
    <location>
        <begin position="222"/>
        <end position="311"/>
    </location>
</feature>
<protein>
    <recommendedName>
        <fullName evidence="3">BIG2 domain-containing protein</fullName>
    </recommendedName>
</protein>
<dbReference type="PANTHER" id="PTHR35889">
    <property type="entry name" value="CYCLOINULO-OLIGOSACCHARIDE FRUCTANOTRANSFERASE-RELATED"/>
    <property type="match status" value="1"/>
</dbReference>
<accession>B9XH68</accession>
<dbReference type="InterPro" id="IPR008964">
    <property type="entry name" value="Invasin/intimin_cell_adhesion"/>
</dbReference>
<evidence type="ECO:0000259" key="3">
    <source>
        <dbReference type="SMART" id="SM00635"/>
    </source>
</evidence>
<dbReference type="InterPro" id="IPR054604">
    <property type="entry name" value="SbsC_Big-like"/>
</dbReference>
<dbReference type="SMART" id="SM00635">
    <property type="entry name" value="BID_2"/>
    <property type="match status" value="2"/>
</dbReference>
<dbReference type="STRING" id="320771.Cflav_PD3561"/>
<keyword evidence="5" id="KW-1185">Reference proteome</keyword>
<dbReference type="PANTHER" id="PTHR35889:SF3">
    <property type="entry name" value="F-BOX DOMAIN-CONTAINING PROTEIN"/>
    <property type="match status" value="1"/>
</dbReference>
<feature type="region of interest" description="Disordered" evidence="1">
    <location>
        <begin position="528"/>
        <end position="549"/>
    </location>
</feature>
<dbReference type="Pfam" id="PF02368">
    <property type="entry name" value="Big_2"/>
    <property type="match status" value="1"/>
</dbReference>
<evidence type="ECO:0000256" key="1">
    <source>
        <dbReference type="SAM" id="MobiDB-lite"/>
    </source>
</evidence>
<feature type="signal peptide" evidence="2">
    <location>
        <begin position="1"/>
        <end position="23"/>
    </location>
</feature>
<dbReference type="OrthoDB" id="9764302at2"/>